<feature type="region of interest" description="Disordered" evidence="1">
    <location>
        <begin position="138"/>
        <end position="202"/>
    </location>
</feature>
<proteinExistence type="predicted"/>
<name>A0A2P5BDA9_PARAD</name>
<dbReference type="PANTHER" id="PTHR34046:SF7">
    <property type="entry name" value="DUF740 FAMILY PROTEIN"/>
    <property type="match status" value="1"/>
</dbReference>
<feature type="compositionally biased region" description="Basic and acidic residues" evidence="1">
    <location>
        <begin position="169"/>
        <end position="195"/>
    </location>
</feature>
<dbReference type="PANTHER" id="PTHR34046">
    <property type="entry name" value="OS06G0218800 PROTEIN"/>
    <property type="match status" value="1"/>
</dbReference>
<evidence type="ECO:0008006" key="4">
    <source>
        <dbReference type="Google" id="ProtNLM"/>
    </source>
</evidence>
<dbReference type="EMBL" id="JXTB01000305">
    <property type="protein sequence ID" value="PON46775.1"/>
    <property type="molecule type" value="Genomic_DNA"/>
</dbReference>
<dbReference type="Proteomes" id="UP000237105">
    <property type="component" value="Unassembled WGS sequence"/>
</dbReference>
<dbReference type="Pfam" id="PF05340">
    <property type="entry name" value="DUF740"/>
    <property type="match status" value="1"/>
</dbReference>
<dbReference type="OrthoDB" id="688136at2759"/>
<evidence type="ECO:0000313" key="2">
    <source>
        <dbReference type="EMBL" id="PON46775.1"/>
    </source>
</evidence>
<keyword evidence="3" id="KW-1185">Reference proteome</keyword>
<feature type="compositionally biased region" description="Low complexity" evidence="1">
    <location>
        <begin position="58"/>
        <end position="83"/>
    </location>
</feature>
<dbReference type="AlphaFoldDB" id="A0A2P5BDA9"/>
<reference evidence="3" key="1">
    <citation type="submission" date="2016-06" db="EMBL/GenBank/DDBJ databases">
        <title>Parallel loss of symbiosis genes in relatives of nitrogen-fixing non-legume Parasponia.</title>
        <authorList>
            <person name="Van Velzen R."/>
            <person name="Holmer R."/>
            <person name="Bu F."/>
            <person name="Rutten L."/>
            <person name="Van Zeijl A."/>
            <person name="Liu W."/>
            <person name="Santuari L."/>
            <person name="Cao Q."/>
            <person name="Sharma T."/>
            <person name="Shen D."/>
            <person name="Roswanjaya Y."/>
            <person name="Wardhani T."/>
            <person name="Kalhor M.S."/>
            <person name="Jansen J."/>
            <person name="Van den Hoogen J."/>
            <person name="Gungor B."/>
            <person name="Hartog M."/>
            <person name="Hontelez J."/>
            <person name="Verver J."/>
            <person name="Yang W.-C."/>
            <person name="Schijlen E."/>
            <person name="Repin R."/>
            <person name="Schilthuizen M."/>
            <person name="Schranz E."/>
            <person name="Heidstra R."/>
            <person name="Miyata K."/>
            <person name="Fedorova E."/>
            <person name="Kohlen W."/>
            <person name="Bisseling T."/>
            <person name="Smit S."/>
            <person name="Geurts R."/>
        </authorList>
    </citation>
    <scope>NUCLEOTIDE SEQUENCE [LARGE SCALE GENOMIC DNA]</scope>
    <source>
        <strain evidence="3">cv. WU1-14</strain>
    </source>
</reference>
<feature type="region of interest" description="Disordered" evidence="1">
    <location>
        <begin position="52"/>
        <end position="89"/>
    </location>
</feature>
<gene>
    <name evidence="2" type="ORF">PanWU01x14_248700</name>
</gene>
<evidence type="ECO:0000313" key="3">
    <source>
        <dbReference type="Proteomes" id="UP000237105"/>
    </source>
</evidence>
<evidence type="ECO:0000256" key="1">
    <source>
        <dbReference type="SAM" id="MobiDB-lite"/>
    </source>
</evidence>
<organism evidence="2 3">
    <name type="scientific">Parasponia andersonii</name>
    <name type="common">Sponia andersonii</name>
    <dbReference type="NCBI Taxonomy" id="3476"/>
    <lineage>
        <taxon>Eukaryota</taxon>
        <taxon>Viridiplantae</taxon>
        <taxon>Streptophyta</taxon>
        <taxon>Embryophyta</taxon>
        <taxon>Tracheophyta</taxon>
        <taxon>Spermatophyta</taxon>
        <taxon>Magnoliopsida</taxon>
        <taxon>eudicotyledons</taxon>
        <taxon>Gunneridae</taxon>
        <taxon>Pentapetalae</taxon>
        <taxon>rosids</taxon>
        <taxon>fabids</taxon>
        <taxon>Rosales</taxon>
        <taxon>Cannabaceae</taxon>
        <taxon>Parasponia</taxon>
    </lineage>
</organism>
<dbReference type="InterPro" id="IPR008004">
    <property type="entry name" value="OCTOPUS-like"/>
</dbReference>
<accession>A0A2P5BDA9</accession>
<sequence length="202" mass="22559">MANILRRSKDTIMGHGGAAGRPRPDGRCKRHPKHRQSPGVCSLCLRERLSQLNKMDPTSSSRRITSAASGSSTTSSLSSYYSSESEDEESECESPMQYCRYRYGGYNHRKGSSSNSVSSFMLSGNNVLKKSRSLAFVSRREERSDGDRQRRAGGGGGGGFWSKLIHPKHSNDNRTSSTDHQETRFMHSRTVRERSVLPQMVH</sequence>
<comment type="caution">
    <text evidence="2">The sequence shown here is derived from an EMBL/GenBank/DDBJ whole genome shotgun (WGS) entry which is preliminary data.</text>
</comment>
<feature type="region of interest" description="Disordered" evidence="1">
    <location>
        <begin position="1"/>
        <end position="39"/>
    </location>
</feature>
<feature type="compositionally biased region" description="Basic and acidic residues" evidence="1">
    <location>
        <begin position="138"/>
        <end position="150"/>
    </location>
</feature>
<protein>
    <recommendedName>
        <fullName evidence="4">Vitellogenin-like protein</fullName>
    </recommendedName>
</protein>